<gene>
    <name evidence="1" type="ORF">Tci_700044</name>
</gene>
<organism evidence="1">
    <name type="scientific">Tanacetum cinerariifolium</name>
    <name type="common">Dalmatian daisy</name>
    <name type="synonym">Chrysanthemum cinerariifolium</name>
    <dbReference type="NCBI Taxonomy" id="118510"/>
    <lineage>
        <taxon>Eukaryota</taxon>
        <taxon>Viridiplantae</taxon>
        <taxon>Streptophyta</taxon>
        <taxon>Embryophyta</taxon>
        <taxon>Tracheophyta</taxon>
        <taxon>Spermatophyta</taxon>
        <taxon>Magnoliopsida</taxon>
        <taxon>eudicotyledons</taxon>
        <taxon>Gunneridae</taxon>
        <taxon>Pentapetalae</taxon>
        <taxon>asterids</taxon>
        <taxon>campanulids</taxon>
        <taxon>Asterales</taxon>
        <taxon>Asteraceae</taxon>
        <taxon>Asteroideae</taxon>
        <taxon>Anthemideae</taxon>
        <taxon>Anthemidinae</taxon>
        <taxon>Tanacetum</taxon>
    </lineage>
</organism>
<sequence length="73" mass="8593">IMATFALHNYIRNSDEEDMMFNAIEQHPNYIPPDELHDVRDHETNTENVSQGTSNEMKRIRDDIATSIWKSCR</sequence>
<name>A0A699LCZ4_TANCI</name>
<accession>A0A699LCZ4</accession>
<feature type="non-terminal residue" evidence="1">
    <location>
        <position position="1"/>
    </location>
</feature>
<comment type="caution">
    <text evidence="1">The sequence shown here is derived from an EMBL/GenBank/DDBJ whole genome shotgun (WGS) entry which is preliminary data.</text>
</comment>
<proteinExistence type="predicted"/>
<dbReference type="AlphaFoldDB" id="A0A699LCZ4"/>
<dbReference type="EMBL" id="BKCJ010592191">
    <property type="protein sequence ID" value="GFB28073.1"/>
    <property type="molecule type" value="Genomic_DNA"/>
</dbReference>
<evidence type="ECO:0000313" key="1">
    <source>
        <dbReference type="EMBL" id="GFB28073.1"/>
    </source>
</evidence>
<reference evidence="1" key="1">
    <citation type="journal article" date="2019" name="Sci. Rep.">
        <title>Draft genome of Tanacetum cinerariifolium, the natural source of mosquito coil.</title>
        <authorList>
            <person name="Yamashiro T."/>
            <person name="Shiraishi A."/>
            <person name="Satake H."/>
            <person name="Nakayama K."/>
        </authorList>
    </citation>
    <scope>NUCLEOTIDE SEQUENCE</scope>
</reference>
<protein>
    <submittedName>
        <fullName evidence="1">Uncharacterized protein</fullName>
    </submittedName>
</protein>